<feature type="transmembrane region" description="Helical" evidence="1">
    <location>
        <begin position="46"/>
        <end position="67"/>
    </location>
</feature>
<dbReference type="Proteomes" id="UP000662747">
    <property type="component" value="Chromosome"/>
</dbReference>
<feature type="transmembrane region" description="Helical" evidence="1">
    <location>
        <begin position="423"/>
        <end position="443"/>
    </location>
</feature>
<feature type="transmembrane region" description="Helical" evidence="1">
    <location>
        <begin position="328"/>
        <end position="345"/>
    </location>
</feature>
<evidence type="ECO:0000256" key="1">
    <source>
        <dbReference type="SAM" id="Phobius"/>
    </source>
</evidence>
<protein>
    <submittedName>
        <fullName evidence="2">Uncharacterized protein</fullName>
    </submittedName>
</protein>
<gene>
    <name evidence="2" type="ORF">JY651_46390</name>
</gene>
<feature type="transmembrane region" description="Helical" evidence="1">
    <location>
        <begin position="191"/>
        <end position="209"/>
    </location>
</feature>
<dbReference type="RefSeq" id="WP_206724046.1">
    <property type="nucleotide sequence ID" value="NZ_CP071090.1"/>
</dbReference>
<organism evidence="2 3">
    <name type="scientific">Pyxidicoccus parkwayensis</name>
    <dbReference type="NCBI Taxonomy" id="2813578"/>
    <lineage>
        <taxon>Bacteria</taxon>
        <taxon>Pseudomonadati</taxon>
        <taxon>Myxococcota</taxon>
        <taxon>Myxococcia</taxon>
        <taxon>Myxococcales</taxon>
        <taxon>Cystobacterineae</taxon>
        <taxon>Myxococcaceae</taxon>
        <taxon>Pyxidicoccus</taxon>
    </lineage>
</organism>
<keyword evidence="3" id="KW-1185">Reference proteome</keyword>
<feature type="transmembrane region" description="Helical" evidence="1">
    <location>
        <begin position="21"/>
        <end position="40"/>
    </location>
</feature>
<accession>A0ABX7NU95</accession>
<feature type="transmembrane region" description="Helical" evidence="1">
    <location>
        <begin position="389"/>
        <end position="411"/>
    </location>
</feature>
<feature type="transmembrane region" description="Helical" evidence="1">
    <location>
        <begin position="79"/>
        <end position="98"/>
    </location>
</feature>
<feature type="transmembrane region" description="Helical" evidence="1">
    <location>
        <begin position="159"/>
        <end position="179"/>
    </location>
</feature>
<proteinExistence type="predicted"/>
<keyword evidence="1" id="KW-0812">Transmembrane</keyword>
<name>A0ABX7NU95_9BACT</name>
<evidence type="ECO:0000313" key="3">
    <source>
        <dbReference type="Proteomes" id="UP000662747"/>
    </source>
</evidence>
<feature type="transmembrane region" description="Helical" evidence="1">
    <location>
        <begin position="221"/>
        <end position="237"/>
    </location>
</feature>
<sequence length="595" mass="65607">MTDTFESQPTPTLTVRPRGLGALYFLLLAWLSPAVLASVLRATVGLPLWVGAAAGVLGAGVLTWRVLSALRPWPDHVPLVLMQVVNVTVALGLTWRMLGIPVMGGLASTGGGDAGNHAALRADFATRTPGTYQGFTIFHTVTYGLEKLFGGDAFTSFRAGFYLVPFVLALALVAGLEVVAVRRWRTGRAAVAAQVALLAAFAFVWPLLLLRLLHYHQAEGFYAHLFGLVPLVLAWLAYGLPRQAWARCVALALFTVFYRYTYGLNLGDFLFTCGALVFVEGRGLPPKWRRLAWPAGLLMLGAAAYAYWRLLPLAHVSGGFIPHGYERALRTQCWAVAGLLVVRFLPPRGEEAVERRLLDFALLFAGVNAAIQLAYLSARLPIDYYFLKYGLHAQVLLLSVLMLVASNRFGAMLLPAQAPRSRALGVGLAVLVAVMLVEVTRGWGRAFRVYEESYEERVRGQPPFKFLEPLEDRGAVAIVREVLRDNGKRFGGLLSPSWPQVNFTNVDLGWVPDDWQANNGHWAVFENGAVRDGPGACVFWQASEADWEAYRHVSEEYPRLEARVRQLHGTADKVCREYPAPWTPAGVRTLCYRCD</sequence>
<feature type="transmembrane region" description="Helical" evidence="1">
    <location>
        <begin position="291"/>
        <end position="308"/>
    </location>
</feature>
<keyword evidence="1" id="KW-0472">Membrane</keyword>
<reference evidence="2 3" key="1">
    <citation type="submission" date="2021-02" db="EMBL/GenBank/DDBJ databases">
        <title>De Novo genome assembly of isolated myxobacteria.</title>
        <authorList>
            <person name="Stevens D.C."/>
        </authorList>
    </citation>
    <scope>NUCLEOTIDE SEQUENCE [LARGE SCALE GENOMIC DNA]</scope>
    <source>
        <strain evidence="3">SCPEA02</strain>
    </source>
</reference>
<feature type="transmembrane region" description="Helical" evidence="1">
    <location>
        <begin position="357"/>
        <end position="377"/>
    </location>
</feature>
<feature type="transmembrane region" description="Helical" evidence="1">
    <location>
        <begin position="266"/>
        <end position="284"/>
    </location>
</feature>
<dbReference type="EMBL" id="CP071090">
    <property type="protein sequence ID" value="QSQ22470.1"/>
    <property type="molecule type" value="Genomic_DNA"/>
</dbReference>
<evidence type="ECO:0000313" key="2">
    <source>
        <dbReference type="EMBL" id="QSQ22470.1"/>
    </source>
</evidence>
<keyword evidence="1" id="KW-1133">Transmembrane helix</keyword>